<dbReference type="EMBL" id="FIHA01000011">
    <property type="protein sequence ID" value="CYU76848.1"/>
    <property type="molecule type" value="Genomic_DNA"/>
</dbReference>
<reference evidence="1 2" key="1">
    <citation type="submission" date="2016-02" db="EMBL/GenBank/DDBJ databases">
        <authorList>
            <consortium name="Pathogen Informatics"/>
        </authorList>
    </citation>
    <scope>NUCLEOTIDE SEQUENCE [LARGE SCALE GENOMIC DNA]</scope>
    <source>
        <strain evidence="1 2">LSS52</strain>
    </source>
</reference>
<proteinExistence type="predicted"/>
<protein>
    <submittedName>
        <fullName evidence="1">Uncharacterized protein</fullName>
    </submittedName>
</protein>
<name>A0A0Z8FAQ1_STRSU</name>
<evidence type="ECO:0000313" key="1">
    <source>
        <dbReference type="EMBL" id="CYU76848.1"/>
    </source>
</evidence>
<dbReference type="RefSeq" id="WP_044777204.1">
    <property type="nucleotide sequence ID" value="NZ_CEDY01000122.1"/>
</dbReference>
<evidence type="ECO:0000313" key="2">
    <source>
        <dbReference type="Proteomes" id="UP000072794"/>
    </source>
</evidence>
<organism evidence="1 2">
    <name type="scientific">Streptococcus suis</name>
    <dbReference type="NCBI Taxonomy" id="1307"/>
    <lineage>
        <taxon>Bacteria</taxon>
        <taxon>Bacillati</taxon>
        <taxon>Bacillota</taxon>
        <taxon>Bacilli</taxon>
        <taxon>Lactobacillales</taxon>
        <taxon>Streptococcaceae</taxon>
        <taxon>Streptococcus</taxon>
    </lineage>
</organism>
<gene>
    <name evidence="1" type="ORF">ERS132414_00790</name>
</gene>
<dbReference type="AlphaFoldDB" id="A0A0Z8FAQ1"/>
<accession>A0A0Z8FAQ1</accession>
<sequence length="99" mass="11885">MDKKFHYYRVPEYTIGRRKMDMLVIENLTDKLMLYQVRVNGYLLDFVSAEGRVIRRYRLKDLPLDVELTVADVEDDVDLTLPENLTYRQFDFFQNLASK</sequence>
<dbReference type="Proteomes" id="UP000072794">
    <property type="component" value="Unassembled WGS sequence"/>
</dbReference>